<keyword evidence="7" id="KW-1185">Reference proteome</keyword>
<dbReference type="Pfam" id="PF00106">
    <property type="entry name" value="adh_short"/>
    <property type="match status" value="1"/>
</dbReference>
<dbReference type="CDD" id="cd05233">
    <property type="entry name" value="SDR_c"/>
    <property type="match status" value="1"/>
</dbReference>
<dbReference type="SMART" id="SM00151">
    <property type="entry name" value="SWIB"/>
    <property type="match status" value="1"/>
</dbReference>
<dbReference type="GO" id="GO:0050664">
    <property type="term" value="F:oxidoreductase activity, acting on NAD(P)H, oxygen as acceptor"/>
    <property type="evidence" value="ECO:0007669"/>
    <property type="project" value="TreeGrafter"/>
</dbReference>
<accession>A0A7D8YTF9</accession>
<evidence type="ECO:0000256" key="2">
    <source>
        <dbReference type="ARBA" id="ARBA00022857"/>
    </source>
</evidence>
<feature type="compositionally biased region" description="Acidic residues" evidence="4">
    <location>
        <begin position="138"/>
        <end position="158"/>
    </location>
</feature>
<evidence type="ECO:0000313" key="6">
    <source>
        <dbReference type="EMBL" id="TVY50518.1"/>
    </source>
</evidence>
<feature type="domain" description="DM2" evidence="5">
    <location>
        <begin position="243"/>
        <end position="323"/>
    </location>
</feature>
<dbReference type="EMBL" id="QGMG01001101">
    <property type="protein sequence ID" value="TVY50518.1"/>
    <property type="molecule type" value="Genomic_DNA"/>
</dbReference>
<evidence type="ECO:0000256" key="4">
    <source>
        <dbReference type="SAM" id="MobiDB-lite"/>
    </source>
</evidence>
<dbReference type="InterPro" id="IPR002347">
    <property type="entry name" value="SDR_fam"/>
</dbReference>
<dbReference type="InterPro" id="IPR019835">
    <property type="entry name" value="SWIB_domain"/>
</dbReference>
<feature type="non-terminal residue" evidence="6">
    <location>
        <position position="837"/>
    </location>
</feature>
<sequence length="837" mass="93406">MVGPHPQNQLTAAQMQAQQAAQAQASDRAKLRSRKPTDKNMPDGVEECIIGDGAQRYRDLREVERRLDATMTRKRLDLQDSVNRNVKRYRTLRVWVSNTVEDQPWQADTLDVDAFDFSTNMDSSYRVKIEGRLLDADDEYLDSDDSDDEDGDTEMAEDGQEKKKKDKAPTKKYKLSHFFKAMTVDFDNRNKAKDGADQSVEWKKPVVAANSANLPNAADFDQLEFKRGGDDNINITINLVRDENPERYTVSPALAEILDTREATRAEAVMGIYEYIKANGLQEDDEKRSFDCDDRLKAVWKHFLMQVYRGGEVNKYDSQVLSREKGYIPYLPDVVMQHMTSLEPVKLPYTIRVDKEFHENPQPTIYDVQVLVDDPLRAALMSYLQNPTYAQNLLDIADLNERVAVLIQKIGNSKSKHGFFDALSKNPTEFIARWLSSQKRDLDIMSGEAARGVSEDAKGDEWRRGGKDGIWGSENVRESVNLIVGAKNQPVLAHRSSQIFNCFQYTRSSSHSQTQTQTQSYPTIPPPELTLPARRQREKMSSPAPHPVFSPSNLAVITGGASGIGLALAQKCASYGMNVLICDINAANLKAAKEIVKGKGKVETVELDVSKLEEYEKVKSVVEKEFNGRISLLALNAGTTARGTWGDSAYFARILNTNLFGVINGLNTLLPLATAHSTASNPTSIIITGSKQGITNPPGNPAYNASKAAVRTLAEQLSFDLSRSTPTTSVHLLVPGWTFTGMTGSSTSTSVGEVAQREKEKEKPEGAWTAEQVVEYLEARMGEGKFYVICPDNDVSESVDRKRIAWATNDLLTGRPPLTRWREDYAKEAEEWMAGQD</sequence>
<dbReference type="GO" id="GO:0016616">
    <property type="term" value="F:oxidoreductase activity, acting on the CH-OH group of donors, NAD or NADP as acceptor"/>
    <property type="evidence" value="ECO:0007669"/>
    <property type="project" value="UniProtKB-ARBA"/>
</dbReference>
<comment type="caution">
    <text evidence="6">The sequence shown here is derived from an EMBL/GenBank/DDBJ whole genome shotgun (WGS) entry which is preliminary data.</text>
</comment>
<dbReference type="InterPro" id="IPR036291">
    <property type="entry name" value="NAD(P)-bd_dom_sf"/>
</dbReference>
<dbReference type="SUPFAM" id="SSF47592">
    <property type="entry name" value="SWIB/MDM2 domain"/>
    <property type="match status" value="1"/>
</dbReference>
<dbReference type="InterPro" id="IPR003121">
    <property type="entry name" value="SWIB_MDM2_domain"/>
</dbReference>
<dbReference type="InterPro" id="IPR036885">
    <property type="entry name" value="SWIB_MDM2_dom_sf"/>
</dbReference>
<feature type="compositionally biased region" description="Low complexity" evidence="4">
    <location>
        <begin position="12"/>
        <end position="25"/>
    </location>
</feature>
<dbReference type="PROSITE" id="PS51925">
    <property type="entry name" value="SWIB_MDM2"/>
    <property type="match status" value="1"/>
</dbReference>
<name>A0A7D8YTF9_9HELO</name>
<reference evidence="6 7" key="1">
    <citation type="submission" date="2018-05" db="EMBL/GenBank/DDBJ databases">
        <title>Whole genome sequencing for identification of molecular markers to develop diagnostic detection tools for the regulated plant pathogen Lachnellula willkommii.</title>
        <authorList>
            <person name="Giroux E."/>
            <person name="Bilodeau G."/>
        </authorList>
    </citation>
    <scope>NUCLEOTIDE SEQUENCE [LARGE SCALE GENOMIC DNA]</scope>
    <source>
        <strain evidence="6 7">CBS 625.97</strain>
    </source>
</reference>
<feature type="region of interest" description="Disordered" evidence="4">
    <location>
        <begin position="138"/>
        <end position="169"/>
    </location>
</feature>
<dbReference type="Gene3D" id="3.40.50.720">
    <property type="entry name" value="NAD(P)-binding Rossmann-like Domain"/>
    <property type="match status" value="1"/>
</dbReference>
<dbReference type="CDD" id="cd10568">
    <property type="entry name" value="SWIB_like"/>
    <property type="match status" value="1"/>
</dbReference>
<feature type="compositionally biased region" description="Polar residues" evidence="4">
    <location>
        <begin position="1"/>
        <end position="11"/>
    </location>
</feature>
<keyword evidence="3" id="KW-0560">Oxidoreductase</keyword>
<dbReference type="PANTHER" id="PTHR43008:SF7">
    <property type="entry name" value="SHORT CHAIN DEHYDROGENASE_REDUCTASE (AFU_ORTHOLOGUE AFUA_2G00830)"/>
    <property type="match status" value="1"/>
</dbReference>
<dbReference type="PROSITE" id="PS00061">
    <property type="entry name" value="ADH_SHORT"/>
    <property type="match status" value="1"/>
</dbReference>
<dbReference type="Gene3D" id="1.10.245.10">
    <property type="entry name" value="SWIB/MDM2 domain"/>
    <property type="match status" value="1"/>
</dbReference>
<gene>
    <name evidence="6" type="primary">ssr3</name>
    <name evidence="6" type="ORF">LCER1_G007412</name>
</gene>
<dbReference type="PRINTS" id="PR00081">
    <property type="entry name" value="GDHRDH"/>
</dbReference>
<evidence type="ECO:0000256" key="1">
    <source>
        <dbReference type="ARBA" id="ARBA00006484"/>
    </source>
</evidence>
<dbReference type="Proteomes" id="UP000481288">
    <property type="component" value="Unassembled WGS sequence"/>
</dbReference>
<dbReference type="OrthoDB" id="10263741at2759"/>
<protein>
    <submittedName>
        <fullName evidence="6">SWI/SNF and RSC complexes subunit ssr3</fullName>
    </submittedName>
</protein>
<dbReference type="InterPro" id="IPR020904">
    <property type="entry name" value="Sc_DH/Rdtase_CS"/>
</dbReference>
<evidence type="ECO:0000256" key="3">
    <source>
        <dbReference type="ARBA" id="ARBA00023002"/>
    </source>
</evidence>
<evidence type="ECO:0000313" key="7">
    <source>
        <dbReference type="Proteomes" id="UP000481288"/>
    </source>
</evidence>
<feature type="region of interest" description="Disordered" evidence="4">
    <location>
        <begin position="1"/>
        <end position="45"/>
    </location>
</feature>
<dbReference type="AlphaFoldDB" id="A0A7D8YTF9"/>
<dbReference type="Pfam" id="PF02201">
    <property type="entry name" value="SWIB"/>
    <property type="match status" value="1"/>
</dbReference>
<dbReference type="SUPFAM" id="SSF51735">
    <property type="entry name" value="NAD(P)-binding Rossmann-fold domains"/>
    <property type="match status" value="1"/>
</dbReference>
<dbReference type="PANTHER" id="PTHR43008">
    <property type="entry name" value="BENZIL REDUCTASE"/>
    <property type="match status" value="1"/>
</dbReference>
<feature type="compositionally biased region" description="Basic and acidic residues" evidence="4">
    <location>
        <begin position="159"/>
        <end position="169"/>
    </location>
</feature>
<feature type="compositionally biased region" description="Basic and acidic residues" evidence="4">
    <location>
        <begin position="27"/>
        <end position="41"/>
    </location>
</feature>
<proteinExistence type="inferred from homology"/>
<comment type="similarity">
    <text evidence="1">Belongs to the short-chain dehydrogenases/reductases (SDR) family.</text>
</comment>
<keyword evidence="2" id="KW-0521">NADP</keyword>
<organism evidence="6 7">
    <name type="scientific">Lachnellula cervina</name>
    <dbReference type="NCBI Taxonomy" id="1316786"/>
    <lineage>
        <taxon>Eukaryota</taxon>
        <taxon>Fungi</taxon>
        <taxon>Dikarya</taxon>
        <taxon>Ascomycota</taxon>
        <taxon>Pezizomycotina</taxon>
        <taxon>Leotiomycetes</taxon>
        <taxon>Helotiales</taxon>
        <taxon>Lachnaceae</taxon>
        <taxon>Lachnellula</taxon>
    </lineage>
</organism>
<evidence type="ECO:0000259" key="5">
    <source>
        <dbReference type="PROSITE" id="PS51925"/>
    </source>
</evidence>